<dbReference type="InterPro" id="IPR017871">
    <property type="entry name" value="ABC_transporter-like_CS"/>
</dbReference>
<evidence type="ECO:0000256" key="3">
    <source>
        <dbReference type="ARBA" id="ARBA00022840"/>
    </source>
</evidence>
<sequence length="321" mass="36702">MPNDFIAELKGVSKLYKIRAFLYKKLSFWALLDINLSIRKGEVIAILGESGCGKSTLGKILLDIEKPTVGEVYWFSHPLSKIDKATYKRLRPKIQAVFQDSFASLNPRFKIKKILLEPYLLNFPSEEKEALEVVKNELQSVGLSEDYLDRYPHELSGGERQRVALARALITKPSLIVLDEPTSALDMTIQSQILALLKDLREQYHLSYLFITHNLSTALEMADFITVMYLGRIVEIFPKALFQKIEHHPYTKLLINSNPNPFAERPPEVTTLRGEPISPLQRPKGCDFYPRCPEASTICQKERPTLRSFDPYVQIACFKRG</sequence>
<dbReference type="Gene3D" id="3.40.50.300">
    <property type="entry name" value="P-loop containing nucleotide triphosphate hydrolases"/>
    <property type="match status" value="1"/>
</dbReference>
<dbReference type="PANTHER" id="PTHR43776">
    <property type="entry name" value="TRANSPORT ATP-BINDING PROTEIN"/>
    <property type="match status" value="1"/>
</dbReference>
<protein>
    <submittedName>
        <fullName evidence="5">ATP-binding cassette domain-containing protein</fullName>
    </submittedName>
</protein>
<dbReference type="AlphaFoldDB" id="A0A832GP67"/>
<dbReference type="GO" id="GO:0005524">
    <property type="term" value="F:ATP binding"/>
    <property type="evidence" value="ECO:0007669"/>
    <property type="project" value="UniProtKB-KW"/>
</dbReference>
<evidence type="ECO:0000256" key="1">
    <source>
        <dbReference type="ARBA" id="ARBA00022448"/>
    </source>
</evidence>
<dbReference type="InterPro" id="IPR013563">
    <property type="entry name" value="Oligopep_ABC_C"/>
</dbReference>
<dbReference type="GO" id="GO:0016887">
    <property type="term" value="F:ATP hydrolysis activity"/>
    <property type="evidence" value="ECO:0007669"/>
    <property type="project" value="InterPro"/>
</dbReference>
<dbReference type="SUPFAM" id="SSF52540">
    <property type="entry name" value="P-loop containing nucleoside triphosphate hydrolases"/>
    <property type="match status" value="1"/>
</dbReference>
<dbReference type="CDD" id="cd03257">
    <property type="entry name" value="ABC_NikE_OppD_transporters"/>
    <property type="match status" value="1"/>
</dbReference>
<reference evidence="5" key="1">
    <citation type="journal article" date="2020" name="mSystems">
        <title>Genome- and Community-Level Interaction Insights into Carbon Utilization and Element Cycling Functions of Hydrothermarchaeota in Hydrothermal Sediment.</title>
        <authorList>
            <person name="Zhou Z."/>
            <person name="Liu Y."/>
            <person name="Xu W."/>
            <person name="Pan J."/>
            <person name="Luo Z.H."/>
            <person name="Li M."/>
        </authorList>
    </citation>
    <scope>NUCLEOTIDE SEQUENCE [LARGE SCALE GENOMIC DNA]</scope>
    <source>
        <strain evidence="5">SpSt-605</strain>
    </source>
</reference>
<dbReference type="PANTHER" id="PTHR43776:SF8">
    <property type="entry name" value="ABC TRANSPORTER, ATP-BINDING PROTEIN"/>
    <property type="match status" value="1"/>
</dbReference>
<name>A0A832GP67_9BACT</name>
<proteinExistence type="predicted"/>
<evidence type="ECO:0000259" key="4">
    <source>
        <dbReference type="PROSITE" id="PS50893"/>
    </source>
</evidence>
<dbReference type="InterPro" id="IPR003593">
    <property type="entry name" value="AAA+_ATPase"/>
</dbReference>
<feature type="domain" description="ABC transporter" evidence="4">
    <location>
        <begin position="7"/>
        <end position="255"/>
    </location>
</feature>
<keyword evidence="2" id="KW-0547">Nucleotide-binding</keyword>
<keyword evidence="3 5" id="KW-0067">ATP-binding</keyword>
<dbReference type="SMART" id="SM00382">
    <property type="entry name" value="AAA"/>
    <property type="match status" value="1"/>
</dbReference>
<dbReference type="GO" id="GO:0055085">
    <property type="term" value="P:transmembrane transport"/>
    <property type="evidence" value="ECO:0007669"/>
    <property type="project" value="UniProtKB-ARBA"/>
</dbReference>
<dbReference type="InterPro" id="IPR050319">
    <property type="entry name" value="ABC_transp_ATP-bind"/>
</dbReference>
<keyword evidence="1" id="KW-0813">Transport</keyword>
<dbReference type="InterPro" id="IPR003439">
    <property type="entry name" value="ABC_transporter-like_ATP-bd"/>
</dbReference>
<organism evidence="5">
    <name type="scientific">Caldimicrobium thiodismutans</name>
    <dbReference type="NCBI Taxonomy" id="1653476"/>
    <lineage>
        <taxon>Bacteria</taxon>
        <taxon>Pseudomonadati</taxon>
        <taxon>Thermodesulfobacteriota</taxon>
        <taxon>Thermodesulfobacteria</taxon>
        <taxon>Thermodesulfobacteriales</taxon>
        <taxon>Thermodesulfobacteriaceae</taxon>
        <taxon>Caldimicrobium</taxon>
    </lineage>
</organism>
<comment type="caution">
    <text evidence="5">The sequence shown here is derived from an EMBL/GenBank/DDBJ whole genome shotgun (WGS) entry which is preliminary data.</text>
</comment>
<dbReference type="PROSITE" id="PS00211">
    <property type="entry name" value="ABC_TRANSPORTER_1"/>
    <property type="match status" value="1"/>
</dbReference>
<evidence type="ECO:0000256" key="2">
    <source>
        <dbReference type="ARBA" id="ARBA00022741"/>
    </source>
</evidence>
<dbReference type="InterPro" id="IPR027417">
    <property type="entry name" value="P-loop_NTPase"/>
</dbReference>
<dbReference type="PROSITE" id="PS50893">
    <property type="entry name" value="ABC_TRANSPORTER_2"/>
    <property type="match status" value="1"/>
</dbReference>
<dbReference type="Pfam" id="PF00005">
    <property type="entry name" value="ABC_tran"/>
    <property type="match status" value="1"/>
</dbReference>
<accession>A0A832GP67</accession>
<gene>
    <name evidence="5" type="ORF">ENT73_01495</name>
</gene>
<evidence type="ECO:0000313" key="5">
    <source>
        <dbReference type="EMBL" id="HGV54749.1"/>
    </source>
</evidence>
<dbReference type="Pfam" id="PF08352">
    <property type="entry name" value="oligo_HPY"/>
    <property type="match status" value="1"/>
</dbReference>
<dbReference type="EMBL" id="DSZU01000024">
    <property type="protein sequence ID" value="HGV54749.1"/>
    <property type="molecule type" value="Genomic_DNA"/>
</dbReference>
<dbReference type="GO" id="GO:0015833">
    <property type="term" value="P:peptide transport"/>
    <property type="evidence" value="ECO:0007669"/>
    <property type="project" value="InterPro"/>
</dbReference>
<dbReference type="NCBIfam" id="TIGR01727">
    <property type="entry name" value="oligo_HPY"/>
    <property type="match status" value="1"/>
</dbReference>